<dbReference type="PANTHER" id="PTHR43283:SF14">
    <property type="entry name" value="BLL8153 PROTEIN"/>
    <property type="match status" value="1"/>
</dbReference>
<evidence type="ECO:0000259" key="2">
    <source>
        <dbReference type="Pfam" id="PF00144"/>
    </source>
</evidence>
<sequence>MKKWVVGKLMLLLAVGGISFAMLDDDQRALIANMPTDRDVLFWPEETRNAAFRALDAFPALADARVIEAGEATYPLPDGAPLELGEFDLDAFMTSQNSAAIVVVHDGKVVLERYGLDFSAEGKWTSFSVAKSLTSTLVGAAIADGYIDSLDDPVSKYLPDMRGSAYDAVTIRQLLTMSSGVRWSEDYSDPQSDVARFPEHVPEDDGVDALIDYMRQLPREVEPGTRWLYNTGETNLIGVLVREATGKNLADYLSEKVWAPFGMEQDATWLLSSSGSEISGCCIQAATRDMARFGLFAMGGGMAGGKRVVPEGWFDEATRPAFETGRFDRGYAYQWWTYPGDAYAASGLFGQGIFVDPQRNLVIATNSNWRQSTGNDGSGAERNRFYAAVQAAIDVRRGKDGTRVGAPAEPMVR</sequence>
<feature type="chain" id="PRO_5005211755" description="Beta-lactamase-related domain-containing protein" evidence="1">
    <location>
        <begin position="22"/>
        <end position="413"/>
    </location>
</feature>
<dbReference type="AlphaFoldDB" id="A0A0H4VFW1"/>
<dbReference type="InterPro" id="IPR012338">
    <property type="entry name" value="Beta-lactam/transpept-like"/>
</dbReference>
<dbReference type="InterPro" id="IPR001466">
    <property type="entry name" value="Beta-lactam-related"/>
</dbReference>
<reference evidence="3 4" key="1">
    <citation type="journal article" date="2015" name="Int. J. Syst. Evol. Microbiol.">
        <title>Erythrobacter atlanticus sp. nov., a bacterium from ocean sediment able to degrade polycyclic aromatic hydrocarbons.</title>
        <authorList>
            <person name="Zhuang L."/>
            <person name="Liu Y."/>
            <person name="Wang L."/>
            <person name="Wang W."/>
            <person name="Shao Z."/>
        </authorList>
    </citation>
    <scope>NUCLEOTIDE SEQUENCE [LARGE SCALE GENOMIC DNA]</scope>
    <source>
        <strain evidence="4">s21-N3</strain>
    </source>
</reference>
<protein>
    <recommendedName>
        <fullName evidence="2">Beta-lactamase-related domain-containing protein</fullName>
    </recommendedName>
</protein>
<proteinExistence type="predicted"/>
<evidence type="ECO:0000256" key="1">
    <source>
        <dbReference type="SAM" id="SignalP"/>
    </source>
</evidence>
<dbReference type="Pfam" id="PF00144">
    <property type="entry name" value="Beta-lactamase"/>
    <property type="match status" value="1"/>
</dbReference>
<feature type="domain" description="Beta-lactamase-related" evidence="2">
    <location>
        <begin position="96"/>
        <end position="384"/>
    </location>
</feature>
<dbReference type="OrthoDB" id="9814204at2"/>
<organism evidence="3 4">
    <name type="scientific">Aurantiacibacter atlanticus</name>
    <dbReference type="NCBI Taxonomy" id="1648404"/>
    <lineage>
        <taxon>Bacteria</taxon>
        <taxon>Pseudomonadati</taxon>
        <taxon>Pseudomonadota</taxon>
        <taxon>Alphaproteobacteria</taxon>
        <taxon>Sphingomonadales</taxon>
        <taxon>Erythrobacteraceae</taxon>
        <taxon>Aurantiacibacter</taxon>
    </lineage>
</organism>
<keyword evidence="4" id="KW-1185">Reference proteome</keyword>
<dbReference type="Proteomes" id="UP000059113">
    <property type="component" value="Chromosome"/>
</dbReference>
<dbReference type="STRING" id="1648404.CP97_08135"/>
<keyword evidence="1" id="KW-0732">Signal</keyword>
<dbReference type="EMBL" id="CP011310">
    <property type="protein sequence ID" value="AKQ41999.1"/>
    <property type="molecule type" value="Genomic_DNA"/>
</dbReference>
<dbReference type="InterPro" id="IPR050789">
    <property type="entry name" value="Diverse_Enzym_Activities"/>
</dbReference>
<dbReference type="PATRIC" id="fig|1648404.4.peg.1696"/>
<dbReference type="PANTHER" id="PTHR43283">
    <property type="entry name" value="BETA-LACTAMASE-RELATED"/>
    <property type="match status" value="1"/>
</dbReference>
<gene>
    <name evidence="3" type="ORF">CP97_08135</name>
</gene>
<dbReference type="RefSeq" id="WP_048885517.1">
    <property type="nucleotide sequence ID" value="NZ_CP011310.1"/>
</dbReference>
<dbReference type="Gene3D" id="3.40.710.10">
    <property type="entry name" value="DD-peptidase/beta-lactamase superfamily"/>
    <property type="match status" value="1"/>
</dbReference>
<dbReference type="KEGG" id="ery:CP97_08135"/>
<name>A0A0H4VFW1_9SPHN</name>
<evidence type="ECO:0000313" key="4">
    <source>
        <dbReference type="Proteomes" id="UP000059113"/>
    </source>
</evidence>
<accession>A0A0H4VFW1</accession>
<evidence type="ECO:0000313" key="3">
    <source>
        <dbReference type="EMBL" id="AKQ41999.1"/>
    </source>
</evidence>
<reference evidence="4" key="2">
    <citation type="submission" date="2015-04" db="EMBL/GenBank/DDBJ databases">
        <title>The complete genome sequence of Erythrobacter sp. s21-N3.</title>
        <authorList>
            <person name="Zhuang L."/>
            <person name="Liu Y."/>
            <person name="Shao Z."/>
        </authorList>
    </citation>
    <scope>NUCLEOTIDE SEQUENCE [LARGE SCALE GENOMIC DNA]</scope>
    <source>
        <strain evidence="4">s21-N3</strain>
    </source>
</reference>
<feature type="signal peptide" evidence="1">
    <location>
        <begin position="1"/>
        <end position="21"/>
    </location>
</feature>
<dbReference type="SUPFAM" id="SSF56601">
    <property type="entry name" value="beta-lactamase/transpeptidase-like"/>
    <property type="match status" value="1"/>
</dbReference>